<evidence type="ECO:0000256" key="5">
    <source>
        <dbReference type="ARBA" id="ARBA00022989"/>
    </source>
</evidence>
<protein>
    <submittedName>
        <fullName evidence="8">ABC transporter, permease protein</fullName>
    </submittedName>
</protein>
<comment type="subcellular location">
    <subcellularLocation>
        <location evidence="1">Cell membrane</location>
        <topology evidence="1">Multi-pass membrane protein</topology>
    </subcellularLocation>
</comment>
<dbReference type="InterPro" id="IPR035906">
    <property type="entry name" value="MetI-like_sf"/>
</dbReference>
<dbReference type="AlphaFoldDB" id="A0A3B0X2J4"/>
<evidence type="ECO:0000313" key="8">
    <source>
        <dbReference type="EMBL" id="VAW50074.1"/>
    </source>
</evidence>
<dbReference type="SUPFAM" id="SSF161098">
    <property type="entry name" value="MetI-like"/>
    <property type="match status" value="2"/>
</dbReference>
<keyword evidence="5 7" id="KW-1133">Transmembrane helix</keyword>
<sequence>MRLARGFITPDFSDYKDIFSALVQTIAFAVLGVALGALFGFLLSLVFEYRLVHISCAVLRSIHELFWALIFLQFFGLHPLTGVLAIAIPFSAVCAKVYAEILEEADTAPYNALPNNTRRIASFFYTRLPLVWAHFKTYTSYRLECGLRTSAVLGFIGLPTLGFYLETFFKQGLYSQATALLITFYLLIASMRWWLRPKLLPVLLIAAVYILLPDAVAIDMANVKRFFSEDIVPYPLRMAEESGATFLVTMQAMYHWLYELFWQQAFDGIVQTLLLTQISLVLSGMLALLLFPLITSHFQGAIGRKVGHGFLVVLRSTPEYLLAYIFLQLWGPSMLPAVVALMLHNGAIIGHLCGRYASQIPLSKNYPVKGFNLFSWEIVPRIYPQFLAFLFYRWEIIFRETAILGMLGIYTLGFYVDSAFAEIRYDRAVLLIAITAIINIGIDSLSRRIRRYLRLKTTVQCG</sequence>
<evidence type="ECO:0000256" key="1">
    <source>
        <dbReference type="ARBA" id="ARBA00004651"/>
    </source>
</evidence>
<dbReference type="Gene3D" id="1.10.3720.10">
    <property type="entry name" value="MetI-like"/>
    <property type="match status" value="2"/>
</dbReference>
<feature type="transmembrane region" description="Helical" evidence="7">
    <location>
        <begin position="273"/>
        <end position="294"/>
    </location>
</feature>
<evidence type="ECO:0000256" key="6">
    <source>
        <dbReference type="ARBA" id="ARBA00023136"/>
    </source>
</evidence>
<keyword evidence="6 7" id="KW-0472">Membrane</keyword>
<gene>
    <name evidence="8" type="ORF">MNBD_GAMMA06-1756</name>
</gene>
<keyword evidence="4 7" id="KW-0812">Transmembrane</keyword>
<evidence type="ECO:0000256" key="3">
    <source>
        <dbReference type="ARBA" id="ARBA00022475"/>
    </source>
</evidence>
<feature type="transmembrane region" description="Helical" evidence="7">
    <location>
        <begin position="396"/>
        <end position="416"/>
    </location>
</feature>
<accession>A0A3B0X2J4</accession>
<organism evidence="8">
    <name type="scientific">hydrothermal vent metagenome</name>
    <dbReference type="NCBI Taxonomy" id="652676"/>
    <lineage>
        <taxon>unclassified sequences</taxon>
        <taxon>metagenomes</taxon>
        <taxon>ecological metagenomes</taxon>
    </lineage>
</organism>
<name>A0A3B0X2J4_9ZZZZ</name>
<proteinExistence type="predicted"/>
<evidence type="ECO:0000256" key="7">
    <source>
        <dbReference type="SAM" id="Phobius"/>
    </source>
</evidence>
<dbReference type="PANTHER" id="PTHR30043">
    <property type="entry name" value="PHOSPHONATES TRANSPORT SYSTEM PERMEASE PROTEIN"/>
    <property type="match status" value="1"/>
</dbReference>
<reference evidence="8" key="1">
    <citation type="submission" date="2018-06" db="EMBL/GenBank/DDBJ databases">
        <authorList>
            <person name="Zhirakovskaya E."/>
        </authorList>
    </citation>
    <scope>NUCLEOTIDE SEQUENCE</scope>
</reference>
<dbReference type="GO" id="GO:0005886">
    <property type="term" value="C:plasma membrane"/>
    <property type="evidence" value="ECO:0007669"/>
    <property type="project" value="UniProtKB-SubCell"/>
</dbReference>
<keyword evidence="2" id="KW-0813">Transport</keyword>
<feature type="transmembrane region" description="Helical" evidence="7">
    <location>
        <begin position="202"/>
        <end position="223"/>
    </location>
</feature>
<evidence type="ECO:0000256" key="2">
    <source>
        <dbReference type="ARBA" id="ARBA00022448"/>
    </source>
</evidence>
<evidence type="ECO:0000256" key="4">
    <source>
        <dbReference type="ARBA" id="ARBA00022692"/>
    </source>
</evidence>
<dbReference type="PANTHER" id="PTHR30043:SF1">
    <property type="entry name" value="ABC TRANSPORT SYSTEM PERMEASE PROTEIN P69"/>
    <property type="match status" value="1"/>
</dbReference>
<feature type="transmembrane region" description="Helical" evidence="7">
    <location>
        <begin position="428"/>
        <end position="446"/>
    </location>
</feature>
<feature type="transmembrane region" description="Helical" evidence="7">
    <location>
        <begin position="321"/>
        <end position="343"/>
    </location>
</feature>
<keyword evidence="3" id="KW-1003">Cell membrane</keyword>
<dbReference type="EMBL" id="UOFD01000001">
    <property type="protein sequence ID" value="VAW50074.1"/>
    <property type="molecule type" value="Genomic_DNA"/>
</dbReference>
<feature type="transmembrane region" description="Helical" evidence="7">
    <location>
        <begin position="21"/>
        <end position="45"/>
    </location>
</feature>
<feature type="transmembrane region" description="Helical" evidence="7">
    <location>
        <begin position="145"/>
        <end position="165"/>
    </location>
</feature>
<feature type="transmembrane region" description="Helical" evidence="7">
    <location>
        <begin position="177"/>
        <end position="195"/>
    </location>
</feature>
<feature type="transmembrane region" description="Helical" evidence="7">
    <location>
        <begin position="65"/>
        <end position="88"/>
    </location>
</feature>